<sequence>MFIKLTDDLITATIIILMFFAAVTIMYIIYSKNYDRQRKSGPHGKLKFFGQPQFDNQGKLLGYELLLREMNESGQWQVPWRPNLLTLKQFLDLMREAVRSIPKGQDVAVNLSKEQLLNPSFEPFIKSVISINPDHQVVIETDLSNLASRREQALLQRIRSARSLGAKLSVDSVGTTMKEYNQLNAFVGSIDYIKCSMDEYRKSTPDQWLDVNLGSWVAFAKQHGIVLVLAKVETGADYGLAKQLGINYVQGYYTGKPMEIEDGVLADE</sequence>
<gene>
    <name evidence="1" type="ORF">O0236_008415</name>
</gene>
<dbReference type="EMBL" id="CP168151">
    <property type="protein sequence ID" value="XFD39413.1"/>
    <property type="molecule type" value="Genomic_DNA"/>
</dbReference>
<dbReference type="Proteomes" id="UP001149860">
    <property type="component" value="Chromosome"/>
</dbReference>
<organism evidence="1 2">
    <name type="scientific">Lentilactobacillus terminaliae</name>
    <dbReference type="NCBI Taxonomy" id="3003483"/>
    <lineage>
        <taxon>Bacteria</taxon>
        <taxon>Bacillati</taxon>
        <taxon>Bacillota</taxon>
        <taxon>Bacilli</taxon>
        <taxon>Lactobacillales</taxon>
        <taxon>Lactobacillaceae</taxon>
        <taxon>Lentilactobacillus</taxon>
    </lineage>
</organism>
<evidence type="ECO:0000313" key="2">
    <source>
        <dbReference type="Proteomes" id="UP001149860"/>
    </source>
</evidence>
<keyword evidence="2" id="KW-1185">Reference proteome</keyword>
<name>A0ACD5DDE4_9LACO</name>
<proteinExistence type="predicted"/>
<evidence type="ECO:0000313" key="1">
    <source>
        <dbReference type="EMBL" id="XFD39413.1"/>
    </source>
</evidence>
<reference evidence="1" key="1">
    <citation type="submission" date="2024-08" db="EMBL/GenBank/DDBJ databases">
        <title>Lentilactobacillus sp. nov., isolated from tree bark.</title>
        <authorList>
            <person name="Phuengjayaem S."/>
            <person name="Tanasupawat S."/>
        </authorList>
    </citation>
    <scope>NUCLEOTIDE SEQUENCE</scope>
    <source>
        <strain evidence="1">SPB1-3</strain>
    </source>
</reference>
<accession>A0ACD5DDE4</accession>
<protein>
    <submittedName>
        <fullName evidence="1">EAL domain-containing protein</fullName>
    </submittedName>
</protein>